<organism evidence="1">
    <name type="scientific">Physcomitrium patens</name>
    <name type="common">Spreading-leaved earth moss</name>
    <name type="synonym">Physcomitrella patens</name>
    <dbReference type="NCBI Taxonomy" id="3218"/>
    <lineage>
        <taxon>Eukaryota</taxon>
        <taxon>Viridiplantae</taxon>
        <taxon>Streptophyta</taxon>
        <taxon>Embryophyta</taxon>
        <taxon>Bryophyta</taxon>
        <taxon>Bryophytina</taxon>
        <taxon>Bryopsida</taxon>
        <taxon>Funariidae</taxon>
        <taxon>Funariales</taxon>
        <taxon>Funariaceae</taxon>
        <taxon>Physcomitrium</taxon>
    </lineage>
</organism>
<dbReference type="PaxDb" id="3218-PP1S370_51V6.1"/>
<dbReference type="EMBL" id="ABEU02000009">
    <property type="protein sequence ID" value="PNR47875.1"/>
    <property type="molecule type" value="Genomic_DNA"/>
</dbReference>
<dbReference type="AlphaFoldDB" id="A0A2K1K270"/>
<keyword evidence="3" id="KW-1185">Reference proteome</keyword>
<reference evidence="1 3" key="1">
    <citation type="journal article" date="2008" name="Science">
        <title>The Physcomitrella genome reveals evolutionary insights into the conquest of land by plants.</title>
        <authorList>
            <person name="Rensing S."/>
            <person name="Lang D."/>
            <person name="Zimmer A."/>
            <person name="Terry A."/>
            <person name="Salamov A."/>
            <person name="Shapiro H."/>
            <person name="Nishiyama T."/>
            <person name="Perroud P.-F."/>
            <person name="Lindquist E."/>
            <person name="Kamisugi Y."/>
            <person name="Tanahashi T."/>
            <person name="Sakakibara K."/>
            <person name="Fujita T."/>
            <person name="Oishi K."/>
            <person name="Shin-I T."/>
            <person name="Kuroki Y."/>
            <person name="Toyoda A."/>
            <person name="Suzuki Y."/>
            <person name="Hashimoto A."/>
            <person name="Yamaguchi K."/>
            <person name="Sugano A."/>
            <person name="Kohara Y."/>
            <person name="Fujiyama A."/>
            <person name="Anterola A."/>
            <person name="Aoki S."/>
            <person name="Ashton N."/>
            <person name="Barbazuk W.B."/>
            <person name="Barker E."/>
            <person name="Bennetzen J."/>
            <person name="Bezanilla M."/>
            <person name="Blankenship R."/>
            <person name="Cho S.H."/>
            <person name="Dutcher S."/>
            <person name="Estelle M."/>
            <person name="Fawcett J.A."/>
            <person name="Gundlach H."/>
            <person name="Hanada K."/>
            <person name="Heyl A."/>
            <person name="Hicks K.A."/>
            <person name="Hugh J."/>
            <person name="Lohr M."/>
            <person name="Mayer K."/>
            <person name="Melkozernov A."/>
            <person name="Murata T."/>
            <person name="Nelson D."/>
            <person name="Pils B."/>
            <person name="Prigge M."/>
            <person name="Reiss B."/>
            <person name="Renner T."/>
            <person name="Rombauts S."/>
            <person name="Rushton P."/>
            <person name="Sanderfoot A."/>
            <person name="Schween G."/>
            <person name="Shiu S.-H."/>
            <person name="Stueber K."/>
            <person name="Theodoulou F.L."/>
            <person name="Tu H."/>
            <person name="Van de Peer Y."/>
            <person name="Verrier P.J."/>
            <person name="Waters E."/>
            <person name="Wood A."/>
            <person name="Yang L."/>
            <person name="Cove D."/>
            <person name="Cuming A."/>
            <person name="Hasebe M."/>
            <person name="Lucas S."/>
            <person name="Mishler D.B."/>
            <person name="Reski R."/>
            <person name="Grigoriev I."/>
            <person name="Quatrano R.S."/>
            <person name="Boore J.L."/>
        </authorList>
    </citation>
    <scope>NUCLEOTIDE SEQUENCE [LARGE SCALE GENOMIC DNA]</scope>
    <source>
        <strain evidence="2 3">cv. Gransden 2004</strain>
    </source>
</reference>
<dbReference type="EnsemblPlants" id="Pp3c9_5780V3.2">
    <property type="protein sequence ID" value="PAC:32911641.CDS.1"/>
    <property type="gene ID" value="Pp3c9_5780"/>
</dbReference>
<evidence type="ECO:0000313" key="2">
    <source>
        <dbReference type="EnsemblPlants" id="PAC:32911640.CDS.1"/>
    </source>
</evidence>
<evidence type="ECO:0000313" key="1">
    <source>
        <dbReference type="EMBL" id="PNR47875.1"/>
    </source>
</evidence>
<proteinExistence type="predicted"/>
<gene>
    <name evidence="1" type="ORF">PHYPA_012348</name>
</gene>
<protein>
    <submittedName>
        <fullName evidence="1 2">Uncharacterized protein</fullName>
    </submittedName>
</protein>
<dbReference type="EnsemblPlants" id="Pp3c9_5780V3.1">
    <property type="protein sequence ID" value="PAC:32911640.CDS.1"/>
    <property type="gene ID" value="Pp3c9_5780"/>
</dbReference>
<reference evidence="1 3" key="2">
    <citation type="journal article" date="2018" name="Plant J.">
        <title>The Physcomitrella patens chromosome-scale assembly reveals moss genome structure and evolution.</title>
        <authorList>
            <person name="Lang D."/>
            <person name="Ullrich K.K."/>
            <person name="Murat F."/>
            <person name="Fuchs J."/>
            <person name="Jenkins J."/>
            <person name="Haas F.B."/>
            <person name="Piednoel M."/>
            <person name="Gundlach H."/>
            <person name="Van Bel M."/>
            <person name="Meyberg R."/>
            <person name="Vives C."/>
            <person name="Morata J."/>
            <person name="Symeonidi A."/>
            <person name="Hiss M."/>
            <person name="Muchero W."/>
            <person name="Kamisugi Y."/>
            <person name="Saleh O."/>
            <person name="Blanc G."/>
            <person name="Decker E.L."/>
            <person name="van Gessel N."/>
            <person name="Grimwood J."/>
            <person name="Hayes R.D."/>
            <person name="Graham S.W."/>
            <person name="Gunter L.E."/>
            <person name="McDaniel S.F."/>
            <person name="Hoernstein S.N.W."/>
            <person name="Larsson A."/>
            <person name="Li F.W."/>
            <person name="Perroud P.F."/>
            <person name="Phillips J."/>
            <person name="Ranjan P."/>
            <person name="Rokshar D.S."/>
            <person name="Rothfels C.J."/>
            <person name="Schneider L."/>
            <person name="Shu S."/>
            <person name="Stevenson D.W."/>
            <person name="Thummler F."/>
            <person name="Tillich M."/>
            <person name="Villarreal Aguilar J.C."/>
            <person name="Widiez T."/>
            <person name="Wong G.K."/>
            <person name="Wymore A."/>
            <person name="Zhang Y."/>
            <person name="Zimmer A.D."/>
            <person name="Quatrano R.S."/>
            <person name="Mayer K.F.X."/>
            <person name="Goodstein D."/>
            <person name="Casacuberta J.M."/>
            <person name="Vandepoele K."/>
            <person name="Reski R."/>
            <person name="Cuming A.C."/>
            <person name="Tuskan G.A."/>
            <person name="Maumus F."/>
            <person name="Salse J."/>
            <person name="Schmutz J."/>
            <person name="Rensing S.A."/>
        </authorList>
    </citation>
    <scope>NUCLEOTIDE SEQUENCE [LARGE SCALE GENOMIC DNA]</scope>
    <source>
        <strain evidence="2 3">cv. Gransden 2004</strain>
    </source>
</reference>
<reference evidence="2" key="3">
    <citation type="submission" date="2020-12" db="UniProtKB">
        <authorList>
            <consortium name="EnsemblPlants"/>
        </authorList>
    </citation>
    <scope>IDENTIFICATION</scope>
</reference>
<evidence type="ECO:0000313" key="3">
    <source>
        <dbReference type="Proteomes" id="UP000006727"/>
    </source>
</evidence>
<name>A0A2K1K270_PHYPA</name>
<sequence>MLLLESSLAIETRSSYKMDIHFISFNFININLSIELEAYNSILNKDILPMVALVHLISINNTN</sequence>
<dbReference type="Proteomes" id="UP000006727">
    <property type="component" value="Chromosome 9"/>
</dbReference>
<dbReference type="InParanoid" id="A0A2K1K270"/>
<accession>A0A2K1K270</accession>
<dbReference type="Gramene" id="Pp3c9_5780V3.2">
    <property type="protein sequence ID" value="PAC:32911641.CDS.1"/>
    <property type="gene ID" value="Pp3c9_5780"/>
</dbReference>
<dbReference type="Gramene" id="Pp3c9_5780V3.1">
    <property type="protein sequence ID" value="PAC:32911640.CDS.1"/>
    <property type="gene ID" value="Pp3c9_5780"/>
</dbReference>